<comment type="caution">
    <text evidence="2">The sequence shown here is derived from an EMBL/GenBank/DDBJ whole genome shotgun (WGS) entry which is preliminary data.</text>
</comment>
<dbReference type="Proteomes" id="UP001305779">
    <property type="component" value="Unassembled WGS sequence"/>
</dbReference>
<sequence length="306" mass="33643">MAPLTKFLALAAIAITATSALPTGDTDLATRDPPRPWCKPCPPEHPYCQCVPDPNPPESDIDDDFATRQGDVEAVTIDERDPPRPWCKPCPPEHPYCQCVPDPNPPESDIDDDFAARQDDDSADPVLEVRDGGVADVETVPIAEHVTADPPWCKPCPVGTYCQCVSDDNPPESDIDDHNLTTRQADGGYPGLACFPMTGTGVHEYAYMPPVEKFCQLLNPGYLHPFTVFYQHYDLDDFGNSVDLTITNTKCDDDAYFDAETCQQQFFYILGVCNTRDGPEGKNVGGTYYYGCEHYILQHSGPGVEG</sequence>
<organism evidence="2 3">
    <name type="scientific">Zasmidium cellare</name>
    <name type="common">Wine cellar mold</name>
    <name type="synonym">Racodium cellare</name>
    <dbReference type="NCBI Taxonomy" id="395010"/>
    <lineage>
        <taxon>Eukaryota</taxon>
        <taxon>Fungi</taxon>
        <taxon>Dikarya</taxon>
        <taxon>Ascomycota</taxon>
        <taxon>Pezizomycotina</taxon>
        <taxon>Dothideomycetes</taxon>
        <taxon>Dothideomycetidae</taxon>
        <taxon>Mycosphaerellales</taxon>
        <taxon>Mycosphaerellaceae</taxon>
        <taxon>Zasmidium</taxon>
    </lineage>
</organism>
<name>A0ABR0EK94_ZASCE</name>
<evidence type="ECO:0000256" key="1">
    <source>
        <dbReference type="SAM" id="SignalP"/>
    </source>
</evidence>
<accession>A0ABR0EK94</accession>
<feature type="chain" id="PRO_5045557262" evidence="1">
    <location>
        <begin position="21"/>
        <end position="306"/>
    </location>
</feature>
<keyword evidence="1" id="KW-0732">Signal</keyword>
<gene>
    <name evidence="2" type="ORF">PRZ48_007786</name>
</gene>
<proteinExistence type="predicted"/>
<evidence type="ECO:0000313" key="2">
    <source>
        <dbReference type="EMBL" id="KAK4501976.1"/>
    </source>
</evidence>
<evidence type="ECO:0000313" key="3">
    <source>
        <dbReference type="Proteomes" id="UP001305779"/>
    </source>
</evidence>
<reference evidence="2 3" key="1">
    <citation type="journal article" date="2023" name="G3 (Bethesda)">
        <title>A chromosome-level genome assembly of Zasmidium syzygii isolated from banana leaves.</title>
        <authorList>
            <person name="van Westerhoven A.C."/>
            <person name="Mehrabi R."/>
            <person name="Talebi R."/>
            <person name="Steentjes M.B.F."/>
            <person name="Corcolon B."/>
            <person name="Chong P.A."/>
            <person name="Kema G.H.J."/>
            <person name="Seidl M.F."/>
        </authorList>
    </citation>
    <scope>NUCLEOTIDE SEQUENCE [LARGE SCALE GENOMIC DNA]</scope>
    <source>
        <strain evidence="2 3">P124</strain>
    </source>
</reference>
<protein>
    <submittedName>
        <fullName evidence="2">Uncharacterized protein</fullName>
    </submittedName>
</protein>
<feature type="signal peptide" evidence="1">
    <location>
        <begin position="1"/>
        <end position="20"/>
    </location>
</feature>
<keyword evidence="3" id="KW-1185">Reference proteome</keyword>
<dbReference type="EMBL" id="JAXOVC010000005">
    <property type="protein sequence ID" value="KAK4501976.1"/>
    <property type="molecule type" value="Genomic_DNA"/>
</dbReference>